<protein>
    <submittedName>
        <fullName evidence="1">Uncharacterized protein</fullName>
    </submittedName>
</protein>
<evidence type="ECO:0000313" key="2">
    <source>
        <dbReference type="Proteomes" id="UP000604046"/>
    </source>
</evidence>
<name>A0A812RZD1_9DINO</name>
<reference evidence="1" key="1">
    <citation type="submission" date="2021-02" db="EMBL/GenBank/DDBJ databases">
        <authorList>
            <person name="Dougan E. K."/>
            <person name="Rhodes N."/>
            <person name="Thang M."/>
            <person name="Chan C."/>
        </authorList>
    </citation>
    <scope>NUCLEOTIDE SEQUENCE</scope>
</reference>
<keyword evidence="2" id="KW-1185">Reference proteome</keyword>
<dbReference type="EMBL" id="CAJNDS010002390">
    <property type="protein sequence ID" value="CAE7458130.1"/>
    <property type="molecule type" value="Genomic_DNA"/>
</dbReference>
<gene>
    <name evidence="1" type="ORF">SNAT2548_LOCUS25363</name>
</gene>
<sequence>MRFFMVGNRRLRTVQPQILSDLKDGWVGLRKPGAQRFLAFRGGAHKTGLGAGQHQPFITKVLPEAAERLDRSHCHAGVALALHIHAYVVDVDIHVCDLYLLREAVTDWEERSFGQRRRQRATG</sequence>
<dbReference type="AlphaFoldDB" id="A0A812RZD1"/>
<evidence type="ECO:0000313" key="1">
    <source>
        <dbReference type="EMBL" id="CAE7458130.1"/>
    </source>
</evidence>
<dbReference type="Proteomes" id="UP000604046">
    <property type="component" value="Unassembled WGS sequence"/>
</dbReference>
<organism evidence="1 2">
    <name type="scientific">Symbiodinium natans</name>
    <dbReference type="NCBI Taxonomy" id="878477"/>
    <lineage>
        <taxon>Eukaryota</taxon>
        <taxon>Sar</taxon>
        <taxon>Alveolata</taxon>
        <taxon>Dinophyceae</taxon>
        <taxon>Suessiales</taxon>
        <taxon>Symbiodiniaceae</taxon>
        <taxon>Symbiodinium</taxon>
    </lineage>
</organism>
<comment type="caution">
    <text evidence="1">The sequence shown here is derived from an EMBL/GenBank/DDBJ whole genome shotgun (WGS) entry which is preliminary data.</text>
</comment>
<proteinExistence type="predicted"/>
<accession>A0A812RZD1</accession>